<dbReference type="PANTHER" id="PTHR21765">
    <property type="entry name" value="SIMILAR TO CHROMODOMAIN-HELICASE-DNA-BINDING PROTEIN 1 (CHD-1)"/>
    <property type="match status" value="1"/>
</dbReference>
<feature type="compositionally biased region" description="Basic and acidic residues" evidence="3">
    <location>
        <begin position="73"/>
        <end position="91"/>
    </location>
</feature>
<accession>A0A1B6LEQ0</accession>
<keyword evidence="2" id="KW-0539">Nucleus</keyword>
<comment type="subcellular location">
    <subcellularLocation>
        <location evidence="1">Nucleus</location>
    </subcellularLocation>
</comment>
<evidence type="ECO:0000259" key="4">
    <source>
        <dbReference type="SMART" id="SM01176"/>
    </source>
</evidence>
<evidence type="ECO:0000256" key="1">
    <source>
        <dbReference type="ARBA" id="ARBA00004123"/>
    </source>
</evidence>
<evidence type="ECO:0000256" key="2">
    <source>
        <dbReference type="ARBA" id="ARBA00023242"/>
    </source>
</evidence>
<feature type="compositionally biased region" description="Basic and acidic residues" evidence="3">
    <location>
        <begin position="196"/>
        <end position="208"/>
    </location>
</feature>
<feature type="compositionally biased region" description="Polar residues" evidence="3">
    <location>
        <begin position="107"/>
        <end position="117"/>
    </location>
</feature>
<feature type="non-terminal residue" evidence="5">
    <location>
        <position position="248"/>
    </location>
</feature>
<evidence type="ECO:0000313" key="5">
    <source>
        <dbReference type="EMBL" id="JAT22176.1"/>
    </source>
</evidence>
<dbReference type="EMBL" id="GEBQ01017801">
    <property type="protein sequence ID" value="JAT22176.1"/>
    <property type="molecule type" value="Transcribed_RNA"/>
</dbReference>
<dbReference type="AlphaFoldDB" id="A0A1B6LEQ0"/>
<dbReference type="InterPro" id="IPR039880">
    <property type="entry name" value="CHCT1-like"/>
</dbReference>
<protein>
    <recommendedName>
        <fullName evidence="4">Chromodomain-helicase-DNA-binding protein 1-like C-terminal domain-containing protein</fullName>
    </recommendedName>
</protein>
<dbReference type="GO" id="GO:0005634">
    <property type="term" value="C:nucleus"/>
    <property type="evidence" value="ECO:0007669"/>
    <property type="project" value="UniProtKB-SubCell"/>
</dbReference>
<organism evidence="5">
    <name type="scientific">Graphocephala atropunctata</name>
    <dbReference type="NCBI Taxonomy" id="36148"/>
    <lineage>
        <taxon>Eukaryota</taxon>
        <taxon>Metazoa</taxon>
        <taxon>Ecdysozoa</taxon>
        <taxon>Arthropoda</taxon>
        <taxon>Hexapoda</taxon>
        <taxon>Insecta</taxon>
        <taxon>Pterygota</taxon>
        <taxon>Neoptera</taxon>
        <taxon>Paraneoptera</taxon>
        <taxon>Hemiptera</taxon>
        <taxon>Auchenorrhyncha</taxon>
        <taxon>Membracoidea</taxon>
        <taxon>Cicadellidae</taxon>
        <taxon>Cicadellinae</taxon>
        <taxon>Cicadellini</taxon>
        <taxon>Graphocephala</taxon>
    </lineage>
</organism>
<gene>
    <name evidence="5" type="ORF">g.20137</name>
</gene>
<evidence type="ECO:0000256" key="3">
    <source>
        <dbReference type="SAM" id="MobiDB-lite"/>
    </source>
</evidence>
<dbReference type="Pfam" id="PF13907">
    <property type="entry name" value="CHD1-like_C"/>
    <property type="match status" value="1"/>
</dbReference>
<feature type="non-terminal residue" evidence="5">
    <location>
        <position position="1"/>
    </location>
</feature>
<reference evidence="5" key="1">
    <citation type="submission" date="2015-11" db="EMBL/GenBank/DDBJ databases">
        <title>De novo transcriptome assembly of four potential Pierce s Disease insect vectors from Arizona vineyards.</title>
        <authorList>
            <person name="Tassone E.E."/>
        </authorList>
    </citation>
    <scope>NUCLEOTIDE SEQUENCE</scope>
</reference>
<dbReference type="SMART" id="SM01176">
    <property type="entry name" value="DUF4208"/>
    <property type="match status" value="1"/>
</dbReference>
<feature type="compositionally biased region" description="Basic and acidic residues" evidence="3">
    <location>
        <begin position="123"/>
        <end position="147"/>
    </location>
</feature>
<name>A0A1B6LEQ0_9HEMI</name>
<dbReference type="InterPro" id="IPR025260">
    <property type="entry name" value="CHD1-like_C"/>
</dbReference>
<feature type="domain" description="Chromodomain-helicase-DNA-binding protein 1-like C-terminal" evidence="4">
    <location>
        <begin position="1"/>
        <end position="69"/>
    </location>
</feature>
<feature type="compositionally biased region" description="Polar residues" evidence="3">
    <location>
        <begin position="150"/>
        <end position="159"/>
    </location>
</feature>
<proteinExistence type="predicted"/>
<sequence length="248" mass="28595">DNPDQTLSEQEQLQTTRRHLVQIGDQINKCLTQYKDPDHIKEWRSHLWDFVSKFTEYDAKKLFKLYKHAIKKVKPDKEVDEKNKSSENKELSKHHKKKTEEEKSEHQNSSSKKTSSLPPIPRNSDKDDRKASEKDRTKEKGEKRPKLESGGTTQIQRNSGGFRPGSGDSRPPGAVNSPHSRPTDGAGDRWSANRYSSDHKRDRERFEPYQRMQGPGSGYNRERDRNRRPHDKSRFHQGMNSGYGGGGG</sequence>
<feature type="compositionally biased region" description="Basic residues" evidence="3">
    <location>
        <begin position="226"/>
        <end position="235"/>
    </location>
</feature>
<dbReference type="PANTHER" id="PTHR21765:SF1">
    <property type="entry name" value="CHD1 HELICAL C-TERMINAL DOMAIN CONTAINING PROTEIN 1"/>
    <property type="match status" value="1"/>
</dbReference>
<feature type="region of interest" description="Disordered" evidence="3">
    <location>
        <begin position="71"/>
        <end position="248"/>
    </location>
</feature>